<dbReference type="AlphaFoldDB" id="A0A6L6QQ43"/>
<proteinExistence type="predicted"/>
<dbReference type="RefSeq" id="WP_155457490.1">
    <property type="nucleotide sequence ID" value="NZ_WNKX01000054.1"/>
</dbReference>
<dbReference type="EMBL" id="WNKX01000054">
    <property type="protein sequence ID" value="MTW14558.1"/>
    <property type="molecule type" value="Genomic_DNA"/>
</dbReference>
<dbReference type="OrthoDB" id="8781581at2"/>
<dbReference type="Proteomes" id="UP000472320">
    <property type="component" value="Unassembled WGS sequence"/>
</dbReference>
<evidence type="ECO:0000313" key="2">
    <source>
        <dbReference type="Proteomes" id="UP000472320"/>
    </source>
</evidence>
<evidence type="ECO:0000313" key="1">
    <source>
        <dbReference type="EMBL" id="MTW14558.1"/>
    </source>
</evidence>
<comment type="caution">
    <text evidence="1">The sequence shown here is derived from an EMBL/GenBank/DDBJ whole genome shotgun (WGS) entry which is preliminary data.</text>
</comment>
<gene>
    <name evidence="1" type="ORF">GM658_28485</name>
</gene>
<reference evidence="1 2" key="1">
    <citation type="submission" date="2019-11" db="EMBL/GenBank/DDBJ databases">
        <title>Type strains purchased from KCTC, JCM and DSMZ.</title>
        <authorList>
            <person name="Lu H."/>
        </authorList>
    </citation>
    <scope>NUCLEOTIDE SEQUENCE [LARGE SCALE GENOMIC DNA]</scope>
    <source>
        <strain evidence="1 2">JCM 31587</strain>
    </source>
</reference>
<protein>
    <submittedName>
        <fullName evidence="1">Uncharacterized protein</fullName>
    </submittedName>
</protein>
<name>A0A6L6QQ43_9BURK</name>
<sequence length="74" mass="7942">MAALNTALNLALDGLSPEESVELKTTFGKVMGEVVLELINPAIKAFPELAVDDKAWRDIAVAQAGARFKQNENS</sequence>
<accession>A0A6L6QQ43</accession>
<keyword evidence="2" id="KW-1185">Reference proteome</keyword>
<organism evidence="1 2">
    <name type="scientific">Massilia eburnea</name>
    <dbReference type="NCBI Taxonomy" id="1776165"/>
    <lineage>
        <taxon>Bacteria</taxon>
        <taxon>Pseudomonadati</taxon>
        <taxon>Pseudomonadota</taxon>
        <taxon>Betaproteobacteria</taxon>
        <taxon>Burkholderiales</taxon>
        <taxon>Oxalobacteraceae</taxon>
        <taxon>Telluria group</taxon>
        <taxon>Massilia</taxon>
    </lineage>
</organism>